<dbReference type="InterPro" id="IPR004358">
    <property type="entry name" value="Sig_transdc_His_kin-like_C"/>
</dbReference>
<dbReference type="Gene3D" id="3.30.565.10">
    <property type="entry name" value="Histidine kinase-like ATPase, C-terminal domain"/>
    <property type="match status" value="1"/>
</dbReference>
<reference evidence="4 5" key="1">
    <citation type="submission" date="2016-07" db="EMBL/GenBank/DDBJ databases">
        <title>Pervasive Adenine N6-methylation of Active Genes in Fungi.</title>
        <authorList>
            <consortium name="DOE Joint Genome Institute"/>
            <person name="Mondo S.J."/>
            <person name="Dannebaum R.O."/>
            <person name="Kuo R.C."/>
            <person name="Labutti K."/>
            <person name="Haridas S."/>
            <person name="Kuo A."/>
            <person name="Salamov A."/>
            <person name="Ahrendt S.R."/>
            <person name="Lipzen A."/>
            <person name="Sullivan W."/>
            <person name="Andreopoulos W.B."/>
            <person name="Clum A."/>
            <person name="Lindquist E."/>
            <person name="Daum C."/>
            <person name="Ramamoorthy G.K."/>
            <person name="Gryganskyi A."/>
            <person name="Culley D."/>
            <person name="Magnuson J.K."/>
            <person name="James T.Y."/>
            <person name="O'Malley M.A."/>
            <person name="Stajich J.E."/>
            <person name="Spatafora J.W."/>
            <person name="Visel A."/>
            <person name="Grigoriev I.V."/>
        </authorList>
    </citation>
    <scope>NUCLEOTIDE SEQUENCE [LARGE SCALE GENOMIC DNA]</scope>
    <source>
        <strain evidence="4 5">NRRL 1336</strain>
    </source>
</reference>
<dbReference type="GO" id="GO:0000160">
    <property type="term" value="P:phosphorelay signal transduction system"/>
    <property type="evidence" value="ECO:0007669"/>
    <property type="project" value="UniProtKB-KW"/>
</dbReference>
<dbReference type="CDD" id="cd16922">
    <property type="entry name" value="HATPase_EvgS-ArcB-TorS-like"/>
    <property type="match status" value="1"/>
</dbReference>
<dbReference type="PANTHER" id="PTHR45339:SF1">
    <property type="entry name" value="HYBRID SIGNAL TRANSDUCTION HISTIDINE KINASE J"/>
    <property type="match status" value="1"/>
</dbReference>
<gene>
    <name evidence="4" type="ORF">BCR42DRAFT_186317</name>
</gene>
<dbReference type="InterPro" id="IPR003594">
    <property type="entry name" value="HATPase_dom"/>
</dbReference>
<keyword evidence="2" id="KW-0902">Two-component regulatory system</keyword>
<dbReference type="Proteomes" id="UP000193560">
    <property type="component" value="Unassembled WGS sequence"/>
</dbReference>
<organism evidence="4 5">
    <name type="scientific">Absidia repens</name>
    <dbReference type="NCBI Taxonomy" id="90262"/>
    <lineage>
        <taxon>Eukaryota</taxon>
        <taxon>Fungi</taxon>
        <taxon>Fungi incertae sedis</taxon>
        <taxon>Mucoromycota</taxon>
        <taxon>Mucoromycotina</taxon>
        <taxon>Mucoromycetes</taxon>
        <taxon>Mucorales</taxon>
        <taxon>Cunninghamellaceae</taxon>
        <taxon>Absidia</taxon>
    </lineage>
</organism>
<dbReference type="EMBL" id="MCGE01000005">
    <property type="protein sequence ID" value="ORZ21064.1"/>
    <property type="molecule type" value="Genomic_DNA"/>
</dbReference>
<dbReference type="STRING" id="90262.A0A1X2IRE0"/>
<dbReference type="Pfam" id="PF02518">
    <property type="entry name" value="HATPase_c"/>
    <property type="match status" value="1"/>
</dbReference>
<comment type="caution">
    <text evidence="4">The sequence shown here is derived from an EMBL/GenBank/DDBJ whole genome shotgun (WGS) entry which is preliminary data.</text>
</comment>
<sequence>MIYWIIRKLNLESSLWNRKSWICALKLVSPNYMQKDIALWYEIDPKVPVKIIGDLIRLRQIILNLLSNAFKFTSSGGHVRVRVDIGDLNFPLLNHQEGQDSNPSTGCNDVDINSLGQENHETRLRYSDDEFVPIKVSVTDTGIGIPEDKVGTLFQSFSQVDASTTRNFGGTGLGLTISRKLCRLMGGDMWLTSVYGEGTTFTFQVLVKKQPSNLSYGEQHKLAELTKTCSGTIVITEKPQNLIAWRSILNNTGFKFVQVIRYLEADQLFTRTSDTVSPPLLIVDIDPIDMKQLHLDITSSEDVVNHLRKRHPQLNDVPTLCVNDIRLQQPQPDNTIDNSLLVSHRELTAGIESPTVLDANRDRFCRLPTTIFKPFKNSALFSTLQQMTDSHNTPETPDTSRQHQYSKYLEGFSNANQYQQQHSFLGSDMEPQRSSLNNSMSSDHTYFLTEQRYSAQNENIQLRLPRSPTQQHCHPPHHLQLAKTIADDKNR</sequence>
<proteinExistence type="predicted"/>
<dbReference type="InterPro" id="IPR005467">
    <property type="entry name" value="His_kinase_dom"/>
</dbReference>
<dbReference type="SUPFAM" id="SSF55874">
    <property type="entry name" value="ATPase domain of HSP90 chaperone/DNA topoisomerase II/histidine kinase"/>
    <property type="match status" value="1"/>
</dbReference>
<evidence type="ECO:0000256" key="2">
    <source>
        <dbReference type="ARBA" id="ARBA00023012"/>
    </source>
</evidence>
<accession>A0A1X2IRE0</accession>
<dbReference type="InterPro" id="IPR036890">
    <property type="entry name" value="HATPase_C_sf"/>
</dbReference>
<dbReference type="PANTHER" id="PTHR45339">
    <property type="entry name" value="HYBRID SIGNAL TRANSDUCTION HISTIDINE KINASE J"/>
    <property type="match status" value="1"/>
</dbReference>
<dbReference type="PRINTS" id="PR00344">
    <property type="entry name" value="BCTRLSENSOR"/>
</dbReference>
<keyword evidence="5" id="KW-1185">Reference proteome</keyword>
<evidence type="ECO:0000256" key="1">
    <source>
        <dbReference type="ARBA" id="ARBA00022553"/>
    </source>
</evidence>
<dbReference type="AlphaFoldDB" id="A0A1X2IRE0"/>
<evidence type="ECO:0000313" key="4">
    <source>
        <dbReference type="EMBL" id="ORZ21064.1"/>
    </source>
</evidence>
<protein>
    <recommendedName>
        <fullName evidence="3">Histidine kinase domain-containing protein</fullName>
    </recommendedName>
</protein>
<evidence type="ECO:0000313" key="5">
    <source>
        <dbReference type="Proteomes" id="UP000193560"/>
    </source>
</evidence>
<dbReference type="PROSITE" id="PS50109">
    <property type="entry name" value="HIS_KIN"/>
    <property type="match status" value="1"/>
</dbReference>
<feature type="domain" description="Histidine kinase" evidence="3">
    <location>
        <begin position="34"/>
        <end position="209"/>
    </location>
</feature>
<dbReference type="GO" id="GO:0016772">
    <property type="term" value="F:transferase activity, transferring phosphorus-containing groups"/>
    <property type="evidence" value="ECO:0007669"/>
    <property type="project" value="InterPro"/>
</dbReference>
<evidence type="ECO:0000259" key="3">
    <source>
        <dbReference type="PROSITE" id="PS50109"/>
    </source>
</evidence>
<name>A0A1X2IRE0_9FUNG</name>
<keyword evidence="1" id="KW-0597">Phosphoprotein</keyword>
<dbReference type="SMART" id="SM00387">
    <property type="entry name" value="HATPase_c"/>
    <property type="match status" value="1"/>
</dbReference>
<dbReference type="OrthoDB" id="303614at2759"/>